<proteinExistence type="predicted"/>
<dbReference type="SUPFAM" id="SSF52047">
    <property type="entry name" value="RNI-like"/>
    <property type="match status" value="1"/>
</dbReference>
<dbReference type="PRINTS" id="PR00364">
    <property type="entry name" value="DISEASERSIST"/>
</dbReference>
<dbReference type="Pfam" id="PF01582">
    <property type="entry name" value="TIR"/>
    <property type="match status" value="1"/>
</dbReference>
<dbReference type="InterPro" id="IPR044974">
    <property type="entry name" value="Disease_R_plants"/>
</dbReference>
<dbReference type="Gene3D" id="3.40.50.10140">
    <property type="entry name" value="Toll/interleukin-1 receptor homology (TIR) domain"/>
    <property type="match status" value="1"/>
</dbReference>
<dbReference type="Pfam" id="PF23282">
    <property type="entry name" value="WHD_ROQ1"/>
    <property type="match status" value="1"/>
</dbReference>
<organism evidence="5">
    <name type="scientific">Linum usitatissimum</name>
    <name type="common">Flax</name>
    <name type="synonym">Linum humile</name>
    <dbReference type="NCBI Taxonomy" id="4006"/>
    <lineage>
        <taxon>Eukaryota</taxon>
        <taxon>Viridiplantae</taxon>
        <taxon>Streptophyta</taxon>
        <taxon>Embryophyta</taxon>
        <taxon>Tracheophyta</taxon>
        <taxon>Spermatophyta</taxon>
        <taxon>Magnoliopsida</taxon>
        <taxon>eudicotyledons</taxon>
        <taxon>Gunneridae</taxon>
        <taxon>Pentapetalae</taxon>
        <taxon>rosids</taxon>
        <taxon>fabids</taxon>
        <taxon>Malpighiales</taxon>
        <taxon>Linaceae</taxon>
        <taxon>Linum</taxon>
    </lineage>
</organism>
<dbReference type="PROSITE" id="PS50104">
    <property type="entry name" value="TIR"/>
    <property type="match status" value="1"/>
</dbReference>
<keyword evidence="2" id="KW-0677">Repeat</keyword>
<keyword evidence="1" id="KW-0433">Leucine-rich repeat</keyword>
<evidence type="ECO:0000313" key="5">
    <source>
        <dbReference type="EMBL" id="AAK28806.1"/>
    </source>
</evidence>
<evidence type="ECO:0000256" key="1">
    <source>
        <dbReference type="ARBA" id="ARBA00022614"/>
    </source>
</evidence>
<dbReference type="PANTHER" id="PTHR11017">
    <property type="entry name" value="LEUCINE-RICH REPEAT-CONTAINING PROTEIN"/>
    <property type="match status" value="1"/>
</dbReference>
<dbReference type="InterPro" id="IPR032675">
    <property type="entry name" value="LRR_dom_sf"/>
</dbReference>
<dbReference type="InterPro" id="IPR002182">
    <property type="entry name" value="NB-ARC"/>
</dbReference>
<dbReference type="SUPFAM" id="SSF52540">
    <property type="entry name" value="P-loop containing nucleoside triphosphate hydrolases"/>
    <property type="match status" value="1"/>
</dbReference>
<dbReference type="GO" id="GO:0006952">
    <property type="term" value="P:defense response"/>
    <property type="evidence" value="ECO:0007669"/>
    <property type="project" value="UniProtKB-KW"/>
</dbReference>
<evidence type="ECO:0000256" key="3">
    <source>
        <dbReference type="ARBA" id="ARBA00022821"/>
    </source>
</evidence>
<evidence type="ECO:0000256" key="2">
    <source>
        <dbReference type="ARBA" id="ARBA00022737"/>
    </source>
</evidence>
<dbReference type="Gene3D" id="3.40.50.300">
    <property type="entry name" value="P-loop containing nucleotide triphosphate hydrolases"/>
    <property type="match status" value="1"/>
</dbReference>
<dbReference type="SUPFAM" id="SSF52200">
    <property type="entry name" value="Toll/Interleukin receptor TIR domain"/>
    <property type="match status" value="1"/>
</dbReference>
<evidence type="ECO:0000259" key="4">
    <source>
        <dbReference type="PROSITE" id="PS50104"/>
    </source>
</evidence>
<dbReference type="Gene3D" id="3.80.10.10">
    <property type="entry name" value="Ribonuclease Inhibitor"/>
    <property type="match status" value="3"/>
</dbReference>
<keyword evidence="3" id="KW-0611">Plant defense</keyword>
<dbReference type="AlphaFoldDB" id="Q9ATZ2"/>
<dbReference type="GO" id="GO:0007165">
    <property type="term" value="P:signal transduction"/>
    <property type="evidence" value="ECO:0007669"/>
    <property type="project" value="InterPro"/>
</dbReference>
<dbReference type="SUPFAM" id="SSF46785">
    <property type="entry name" value="Winged helix' DNA-binding domain"/>
    <property type="match status" value="1"/>
</dbReference>
<dbReference type="Pfam" id="PF00931">
    <property type="entry name" value="NB-ARC"/>
    <property type="match status" value="1"/>
</dbReference>
<reference evidence="5" key="1">
    <citation type="journal article" date="2001" name="Plant Cell">
        <title>Six amino acid changes confined to the leucine-rich repeat beta-strand/beta-turn motif determine the difference between the P and P2 rust resistance specificities in flax.</title>
        <authorList>
            <person name="Dodds P.N."/>
            <person name="Lawrence G.J."/>
            <person name="Ellis J.G."/>
        </authorList>
    </citation>
    <scope>NUCLEOTIDE SEQUENCE</scope>
</reference>
<dbReference type="GO" id="GO:0043531">
    <property type="term" value="F:ADP binding"/>
    <property type="evidence" value="ECO:0007669"/>
    <property type="project" value="InterPro"/>
</dbReference>
<dbReference type="EMBL" id="AF310960">
    <property type="protein sequence ID" value="AAK28806.1"/>
    <property type="molecule type" value="Genomic_DNA"/>
</dbReference>
<accession>Q9ATZ2</accession>
<name>Q9ATZ2_LINUS</name>
<dbReference type="Gene3D" id="1.10.8.430">
    <property type="entry name" value="Helical domain of apoptotic protease-activating factors"/>
    <property type="match status" value="1"/>
</dbReference>
<dbReference type="InterPro" id="IPR000157">
    <property type="entry name" value="TIR_dom"/>
</dbReference>
<dbReference type="SMART" id="SM00255">
    <property type="entry name" value="TIR"/>
    <property type="match status" value="1"/>
</dbReference>
<dbReference type="PANTHER" id="PTHR11017:SF479">
    <property type="entry name" value="DISEASE RESISTANCE PROTEIN (TIR-NBS-LRR CLASS) FAMILY"/>
    <property type="match status" value="1"/>
</dbReference>
<sequence length="1211" mass="138356">MAADISSSAPRTSPYTGEWEYDVFLCFRGDTRHGFTSHLLSALSDKQIRTFIDHKLAKTESIDELISILQRCALSVVVFSEKFADSEWCLEEVVTIAERMKKVGHRVLPVFYKVDPFDVTDEPRSYMATIDREYKARSSFLEDKKRWMDAVNAVANCAGHTSQAIKIESELIKAVVETVQKQLIDMSPSINRNNLVAMGSRIFEIERLLAMDKLDDTCIIGLWGMGGVGKTTLAEACYERVTSSNKGIKHLFVRNVNEICEKHHGVEKIVHKLYSKLLDENNIDREDLNIGYRRERLSRSRVFVVLDNVETLEQLEQLALGYVFNLSKVFAAGSRIIITTRNKKVLQNAMAKIYNVECLNNKESIRLFSLHAFKQDRPQDNWTDKSHLAISYCKGNPLALKILGGALFGEDVHYWRSLLTGLRQSGNLGIESILRRSYDKLGKEEKKIFMDVACLLYGMSRSRLIDYMATMYSSSYVRVKDLIDKSLLTCVPSENGEMIEVHDLLKEMAWNIVKEEPKLGKRSRLVDPDDVHKLLSTSEVKNWSTSIVNLFKGIVMVIPRRKRRKVTDMHERGYDPLEEHRTTEGICLDLSGTKEMYLKANAFEGMNSLTFLKFKSPELDYPQYPLKNVKTKIHLPYDGLNSLPEGLRWLQWDGYPSKSLPAKFYPQHLVHLIIRGSPIRRCWEGYDQPQLVNLIVLDLRYCTNLIAIPDISSSLNLEELLLFGCRSLVEVPFHVQYLTKLVTLDISFCKNLKRLPPKLDSKLLKHVRMQGLGITRCPEIDSRELEKFDLCFTSLGELPSAIYNVKQNGVLRLHGKNITKFPGITTILKYFTLSRTSIREIDLADYHQQHQTSDGLLLPRFQNLWLTGNRQLEVLPNSIWNMISEELYIGRSPLIESLPEISEPMSTLTSLHVFCCRSLTSIPTSISNLRSLRSLRLVETGIKSLPSSIHELRQLHSICLRDCKSLESIPNSIHKLSKLGTFSMYGCESIPSLPELPPNLKELEVRDCKSLQALPSNTCKLLYLNRIYFEECPQVDQTIPAEFMANFLVHASLSPSYERQVRCSGSELPKWFSYRSMEDEDCSTVKVELPLANDSPDHPMIKGIAFGCVNSSDPYYSWMRMGCRCEVGNTTVASWVSNKKVMGPEEKSSETVWLVFNKNLSSTGSMGSEEDEAWYVKYGGFDVSFNFYFLDYDDEIIKKVKIKRCGVSLMY</sequence>
<dbReference type="InterPro" id="IPR058192">
    <property type="entry name" value="WHD_ROQ1-like"/>
</dbReference>
<dbReference type="InterPro" id="IPR035897">
    <property type="entry name" value="Toll_tir_struct_dom_sf"/>
</dbReference>
<dbReference type="SUPFAM" id="SSF52058">
    <property type="entry name" value="L domain-like"/>
    <property type="match status" value="1"/>
</dbReference>
<feature type="domain" description="TIR" evidence="4">
    <location>
        <begin position="19"/>
        <end position="183"/>
    </location>
</feature>
<dbReference type="InterPro" id="IPR042197">
    <property type="entry name" value="Apaf_helical"/>
</dbReference>
<dbReference type="InterPro" id="IPR027417">
    <property type="entry name" value="P-loop_NTPase"/>
</dbReference>
<protein>
    <submittedName>
        <fullName evidence="5">p2 rust resistance protein</fullName>
    </submittedName>
</protein>
<dbReference type="InterPro" id="IPR036390">
    <property type="entry name" value="WH_DNA-bd_sf"/>
</dbReference>